<dbReference type="InterPro" id="IPR018678">
    <property type="entry name" value="DUF2160_TM"/>
</dbReference>
<keyword evidence="1" id="KW-1133">Transmembrane helix</keyword>
<comment type="caution">
    <text evidence="2">The sequence shown here is derived from an EMBL/GenBank/DDBJ whole genome shotgun (WGS) entry which is preliminary data.</text>
</comment>
<feature type="transmembrane region" description="Helical" evidence="1">
    <location>
        <begin position="6"/>
        <end position="30"/>
    </location>
</feature>
<proteinExistence type="predicted"/>
<dbReference type="AlphaFoldDB" id="A0A0F5V9N2"/>
<gene>
    <name evidence="2" type="ORF">KY46_16350</name>
</gene>
<keyword evidence="1" id="KW-0472">Membrane</keyword>
<dbReference type="Pfam" id="PF09928">
    <property type="entry name" value="DUF2160"/>
    <property type="match status" value="1"/>
</dbReference>
<keyword evidence="3" id="KW-1185">Reference proteome</keyword>
<dbReference type="PATRIC" id="fig|265726.11.peg.1530"/>
<keyword evidence="1" id="KW-0812">Transmembrane</keyword>
<feature type="transmembrane region" description="Helical" evidence="1">
    <location>
        <begin position="50"/>
        <end position="67"/>
    </location>
</feature>
<evidence type="ECO:0000313" key="3">
    <source>
        <dbReference type="Proteomes" id="UP000033633"/>
    </source>
</evidence>
<evidence type="ECO:0000313" key="2">
    <source>
        <dbReference type="EMBL" id="KKC98885.1"/>
    </source>
</evidence>
<evidence type="ECO:0000256" key="1">
    <source>
        <dbReference type="SAM" id="Phobius"/>
    </source>
</evidence>
<dbReference type="STRING" id="265726.KY46_16350"/>
<dbReference type="OrthoDB" id="5420630at2"/>
<feature type="transmembrane region" description="Helical" evidence="1">
    <location>
        <begin position="73"/>
        <end position="89"/>
    </location>
</feature>
<reference evidence="2 3" key="1">
    <citation type="submission" date="2014-12" db="EMBL/GenBank/DDBJ databases">
        <title>Mercury Reductase activity and rhizosphere competence traits in the genome of root associated Photobacterium halotolerans MELD1.</title>
        <authorList>
            <person name="Mathew D.C."/>
            <person name="Huang C.-C."/>
        </authorList>
    </citation>
    <scope>NUCLEOTIDE SEQUENCE [LARGE SCALE GENOMIC DNA]</scope>
    <source>
        <strain evidence="2 3">MELD1</strain>
    </source>
</reference>
<dbReference type="EMBL" id="JWYV01000015">
    <property type="protein sequence ID" value="KKC98885.1"/>
    <property type="molecule type" value="Genomic_DNA"/>
</dbReference>
<dbReference type="RefSeq" id="WP_046221672.1">
    <property type="nucleotide sequence ID" value="NZ_JWYV01000015.1"/>
</dbReference>
<dbReference type="Proteomes" id="UP000033633">
    <property type="component" value="Unassembled WGS sequence"/>
</dbReference>
<organism evidence="2 3">
    <name type="scientific">Photobacterium halotolerans</name>
    <dbReference type="NCBI Taxonomy" id="265726"/>
    <lineage>
        <taxon>Bacteria</taxon>
        <taxon>Pseudomonadati</taxon>
        <taxon>Pseudomonadota</taxon>
        <taxon>Gammaproteobacteria</taxon>
        <taxon>Vibrionales</taxon>
        <taxon>Vibrionaceae</taxon>
        <taxon>Photobacterium</taxon>
    </lineage>
</organism>
<accession>A0A0F5V9N2</accession>
<name>A0A0F5V9N2_9GAMM</name>
<protein>
    <submittedName>
        <fullName evidence="2">Membrane protein</fullName>
    </submittedName>
</protein>
<sequence>MNWMAWTLPSALFFITIAGILLTMTVFEILKPCVERKGFLPISTTRGDRLFIGLLSSAYIHLLFLGITDLSIWIPFALSVFWLAILLRWG</sequence>